<name>A0A160T9S9_9CHLR</name>
<feature type="active site" description="Proton acceptor" evidence="3">
    <location>
        <position position="77"/>
    </location>
</feature>
<protein>
    <recommendedName>
        <fullName evidence="3">dTTP/UTP pyrophosphatase</fullName>
        <shortName evidence="3">dTTPase/UTPase</shortName>
        <ecNumber evidence="3">3.6.1.9</ecNumber>
    </recommendedName>
    <alternativeName>
        <fullName evidence="3">Nucleoside triphosphate pyrophosphatase</fullName>
    </alternativeName>
    <alternativeName>
        <fullName evidence="3">Nucleotide pyrophosphatase</fullName>
        <shortName evidence="3">Nucleotide PPase</shortName>
    </alternativeName>
</protein>
<dbReference type="CDD" id="cd00555">
    <property type="entry name" value="Maf"/>
    <property type="match status" value="1"/>
</dbReference>
<dbReference type="PANTHER" id="PTHR43213">
    <property type="entry name" value="BIFUNCTIONAL DTTP/UTP PYROPHOSPHATASE/METHYLTRANSFERASE PROTEIN-RELATED"/>
    <property type="match status" value="1"/>
</dbReference>
<dbReference type="GO" id="GO:0036218">
    <property type="term" value="F:dTTP diphosphatase activity"/>
    <property type="evidence" value="ECO:0007669"/>
    <property type="project" value="RHEA"/>
</dbReference>
<reference evidence="4" key="1">
    <citation type="submission" date="2016-01" db="EMBL/GenBank/DDBJ databases">
        <authorList>
            <person name="Mcilroy J.S."/>
            <person name="Karst M S."/>
            <person name="Albertsen M."/>
        </authorList>
    </citation>
    <scope>NUCLEOTIDE SEQUENCE</scope>
    <source>
        <strain evidence="4">Cfx-K</strain>
    </source>
</reference>
<feature type="site" description="Important for substrate specificity" evidence="3">
    <location>
        <position position="162"/>
    </location>
</feature>
<evidence type="ECO:0000256" key="3">
    <source>
        <dbReference type="HAMAP-Rule" id="MF_00528"/>
    </source>
</evidence>
<dbReference type="EMBL" id="LN890656">
    <property type="protein sequence ID" value="CUS06258.1"/>
    <property type="molecule type" value="Genomic_DNA"/>
</dbReference>
<gene>
    <name evidence="4" type="ORF">CFX0092_B0724</name>
</gene>
<dbReference type="RefSeq" id="WP_095045558.1">
    <property type="nucleotide sequence ID" value="NZ_LN890656.1"/>
</dbReference>
<comment type="caution">
    <text evidence="3">Lacks conserved residue(s) required for the propagation of feature annotation.</text>
</comment>
<dbReference type="EC" id="3.6.1.9" evidence="3"/>
<dbReference type="Pfam" id="PF02545">
    <property type="entry name" value="Maf"/>
    <property type="match status" value="1"/>
</dbReference>
<comment type="function">
    <text evidence="3">Nucleoside triphosphate pyrophosphatase that hydrolyzes dTTP and UTP. May have a dual role in cell division arrest and in preventing the incorporation of modified nucleotides into cellular nucleic acids.</text>
</comment>
<dbReference type="AlphaFoldDB" id="A0A160T9S9"/>
<keyword evidence="3" id="KW-0546">Nucleotide metabolism</keyword>
<dbReference type="GO" id="GO:0036221">
    <property type="term" value="F:UTP diphosphatase activity"/>
    <property type="evidence" value="ECO:0007669"/>
    <property type="project" value="RHEA"/>
</dbReference>
<comment type="subcellular location">
    <subcellularLocation>
        <location evidence="3">Cytoplasm</location>
    </subcellularLocation>
</comment>
<keyword evidence="5" id="KW-1185">Reference proteome</keyword>
<keyword evidence="2 3" id="KW-0378">Hydrolase</keyword>
<dbReference type="Gene3D" id="3.90.950.10">
    <property type="match status" value="1"/>
</dbReference>
<dbReference type="GO" id="GO:0009117">
    <property type="term" value="P:nucleotide metabolic process"/>
    <property type="evidence" value="ECO:0007669"/>
    <property type="project" value="UniProtKB-KW"/>
</dbReference>
<dbReference type="PANTHER" id="PTHR43213:SF5">
    <property type="entry name" value="BIFUNCTIONAL DTTP_UTP PYROPHOSPHATASE_METHYLTRANSFERASE PROTEIN-RELATED"/>
    <property type="match status" value="1"/>
</dbReference>
<dbReference type="HAMAP" id="MF_00528">
    <property type="entry name" value="Maf"/>
    <property type="match status" value="1"/>
</dbReference>
<accession>A0A160T9S9</accession>
<dbReference type="KEGG" id="pbf:CFX0092_B0724"/>
<feature type="site" description="Important for substrate specificity" evidence="3">
    <location>
        <position position="14"/>
    </location>
</feature>
<dbReference type="InterPro" id="IPR029001">
    <property type="entry name" value="ITPase-like_fam"/>
</dbReference>
<dbReference type="InterPro" id="IPR003697">
    <property type="entry name" value="Maf-like"/>
</dbReference>
<dbReference type="Proteomes" id="UP000215027">
    <property type="component" value="Chromosome II"/>
</dbReference>
<dbReference type="OrthoDB" id="9807767at2"/>
<keyword evidence="3" id="KW-0963">Cytoplasm</keyword>
<dbReference type="NCBIfam" id="TIGR00172">
    <property type="entry name" value="maf"/>
    <property type="match status" value="1"/>
</dbReference>
<dbReference type="SUPFAM" id="SSF52972">
    <property type="entry name" value="ITPase-like"/>
    <property type="match status" value="1"/>
</dbReference>
<evidence type="ECO:0000313" key="5">
    <source>
        <dbReference type="Proteomes" id="UP000215027"/>
    </source>
</evidence>
<evidence type="ECO:0000256" key="1">
    <source>
        <dbReference type="ARBA" id="ARBA00001968"/>
    </source>
</evidence>
<comment type="similarity">
    <text evidence="3">Belongs to the Maf family. YhdE subfamily.</text>
</comment>
<organism evidence="4 5">
    <name type="scientific">Candidatus Promineifilum breve</name>
    <dbReference type="NCBI Taxonomy" id="1806508"/>
    <lineage>
        <taxon>Bacteria</taxon>
        <taxon>Bacillati</taxon>
        <taxon>Chloroflexota</taxon>
        <taxon>Ardenticatenia</taxon>
        <taxon>Candidatus Promineifilales</taxon>
        <taxon>Candidatus Promineifilaceae</taxon>
        <taxon>Candidatus Promineifilum</taxon>
    </lineage>
</organism>
<evidence type="ECO:0000313" key="4">
    <source>
        <dbReference type="EMBL" id="CUS06258.1"/>
    </source>
</evidence>
<dbReference type="PIRSF" id="PIRSF006305">
    <property type="entry name" value="Maf"/>
    <property type="match status" value="1"/>
</dbReference>
<dbReference type="GO" id="GO:0005737">
    <property type="term" value="C:cytoplasm"/>
    <property type="evidence" value="ECO:0007669"/>
    <property type="project" value="UniProtKB-SubCell"/>
</dbReference>
<comment type="catalytic activity">
    <reaction evidence="3">
        <text>UTP + H2O = UMP + diphosphate + H(+)</text>
        <dbReference type="Rhea" id="RHEA:29395"/>
        <dbReference type="ChEBI" id="CHEBI:15377"/>
        <dbReference type="ChEBI" id="CHEBI:15378"/>
        <dbReference type="ChEBI" id="CHEBI:33019"/>
        <dbReference type="ChEBI" id="CHEBI:46398"/>
        <dbReference type="ChEBI" id="CHEBI:57865"/>
        <dbReference type="EC" id="3.6.1.9"/>
    </reaction>
</comment>
<comment type="cofactor">
    <cofactor evidence="1 3">
        <name>a divalent metal cation</name>
        <dbReference type="ChEBI" id="CHEBI:60240"/>
    </cofactor>
</comment>
<evidence type="ECO:0000256" key="2">
    <source>
        <dbReference type="ARBA" id="ARBA00022801"/>
    </source>
</evidence>
<sequence length="222" mass="23311">MAAIHLILASASPRRRALVALLGYPFTVVVSGADEDEHLSAPPADYVRHTARAKAEAVAAALPPAPPATRRILIAADTTVALEGAILGKPATPDEARAMLLALRGRDHDVFTAACVLSLDDGRRQEAVHHAVVTMRDYTPAEIDAYIATGDPLDKAGAYGIQHPFNPVARLSGCYLGVMGLSLCDLLPLLRALDVGDRIDPAALVDAHRGVLHTNVASAGEL</sequence>
<feature type="site" description="Important for substrate specificity" evidence="3">
    <location>
        <position position="78"/>
    </location>
</feature>
<comment type="catalytic activity">
    <reaction evidence="3">
        <text>dTTP + H2O = dTMP + diphosphate + H(+)</text>
        <dbReference type="Rhea" id="RHEA:28534"/>
        <dbReference type="ChEBI" id="CHEBI:15377"/>
        <dbReference type="ChEBI" id="CHEBI:15378"/>
        <dbReference type="ChEBI" id="CHEBI:33019"/>
        <dbReference type="ChEBI" id="CHEBI:37568"/>
        <dbReference type="ChEBI" id="CHEBI:63528"/>
        <dbReference type="EC" id="3.6.1.9"/>
    </reaction>
</comment>
<proteinExistence type="inferred from homology"/>